<organism evidence="9">
    <name type="scientific">Chlorobium chlorochromatii (strain CaD3)</name>
    <dbReference type="NCBI Taxonomy" id="340177"/>
    <lineage>
        <taxon>Bacteria</taxon>
        <taxon>Pseudomonadati</taxon>
        <taxon>Chlorobiota</taxon>
        <taxon>Chlorobiia</taxon>
        <taxon>Chlorobiales</taxon>
        <taxon>Chlorobiaceae</taxon>
        <taxon>Chlorobium/Pelodictyon group</taxon>
        <taxon>Chlorobium</taxon>
    </lineage>
</organism>
<accession>Q3AQ56</accession>
<evidence type="ECO:0000259" key="8">
    <source>
        <dbReference type="Pfam" id="PF01467"/>
    </source>
</evidence>
<dbReference type="InterPro" id="IPR050385">
    <property type="entry name" value="Archaeal_FAD_synthase"/>
</dbReference>
<dbReference type="STRING" id="340177.Cag_1616"/>
<name>Q3AQ56_CHLCH</name>
<keyword evidence="5" id="KW-0067">ATP-binding</keyword>
<evidence type="ECO:0000256" key="1">
    <source>
        <dbReference type="ARBA" id="ARBA00012519"/>
    </source>
</evidence>
<dbReference type="NCBIfam" id="TIGR02199">
    <property type="entry name" value="rfaE_dom_II"/>
    <property type="match status" value="1"/>
</dbReference>
<keyword evidence="4" id="KW-0547">Nucleotide-binding</keyword>
<dbReference type="PANTHER" id="PTHR43793">
    <property type="entry name" value="FAD SYNTHASE"/>
    <property type="match status" value="1"/>
</dbReference>
<dbReference type="GO" id="GO:0016773">
    <property type="term" value="F:phosphotransferase activity, alcohol group as acceptor"/>
    <property type="evidence" value="ECO:0007669"/>
    <property type="project" value="InterPro"/>
</dbReference>
<dbReference type="OrthoDB" id="9795543at2"/>
<dbReference type="EC" id="2.7.7.70" evidence="1"/>
<protein>
    <recommendedName>
        <fullName evidence="1">D-glycero-beta-D-manno-heptose 1-phosphate adenylyltransferase</fullName>
        <ecNumber evidence="1">2.7.7.70</ecNumber>
    </recommendedName>
</protein>
<dbReference type="PANTHER" id="PTHR43793:SF2">
    <property type="entry name" value="BIFUNCTIONAL PROTEIN HLDE"/>
    <property type="match status" value="1"/>
</dbReference>
<evidence type="ECO:0000256" key="3">
    <source>
        <dbReference type="ARBA" id="ARBA00022695"/>
    </source>
</evidence>
<evidence type="ECO:0000256" key="5">
    <source>
        <dbReference type="ARBA" id="ARBA00022840"/>
    </source>
</evidence>
<dbReference type="InterPro" id="IPR011914">
    <property type="entry name" value="RfaE_dom_II"/>
</dbReference>
<dbReference type="KEGG" id="cch:Cag_1616"/>
<evidence type="ECO:0000256" key="4">
    <source>
        <dbReference type="ARBA" id="ARBA00022741"/>
    </source>
</evidence>
<sequence length="163" mass="17649">MAAISPKILSWQNAAEQVQAWRAMGNKVVFTNGCFDILHAGHVHYLQAAKSLGQRLCIGLNSDASVQRLKGPKRPICNEVDRATLLAALEVVDMVVLFDEDTPERLIAALLPNVLVKGADWAVEQIAGAATVLQHGGEVLTVPLLDGRSTTGVIERIIERYSL</sequence>
<keyword evidence="2" id="KW-0808">Transferase</keyword>
<feature type="domain" description="Cytidyltransferase-like" evidence="8">
    <location>
        <begin position="30"/>
        <end position="123"/>
    </location>
</feature>
<evidence type="ECO:0000256" key="7">
    <source>
        <dbReference type="ARBA" id="ARBA00047428"/>
    </source>
</evidence>
<comment type="catalytic activity">
    <reaction evidence="7">
        <text>D-glycero-beta-D-manno-heptose 1-phosphate + ATP + H(+) = ADP-D-glycero-beta-D-manno-heptose + diphosphate</text>
        <dbReference type="Rhea" id="RHEA:27465"/>
        <dbReference type="ChEBI" id="CHEBI:15378"/>
        <dbReference type="ChEBI" id="CHEBI:30616"/>
        <dbReference type="ChEBI" id="CHEBI:33019"/>
        <dbReference type="ChEBI" id="CHEBI:59967"/>
        <dbReference type="ChEBI" id="CHEBI:61593"/>
        <dbReference type="EC" id="2.7.7.70"/>
    </reaction>
</comment>
<gene>
    <name evidence="9" type="ordered locus">Cag_1616</name>
</gene>
<dbReference type="NCBIfam" id="TIGR00125">
    <property type="entry name" value="cyt_tran_rel"/>
    <property type="match status" value="1"/>
</dbReference>
<dbReference type="SUPFAM" id="SSF52374">
    <property type="entry name" value="Nucleotidylyl transferase"/>
    <property type="match status" value="1"/>
</dbReference>
<dbReference type="GO" id="GO:0005975">
    <property type="term" value="P:carbohydrate metabolic process"/>
    <property type="evidence" value="ECO:0007669"/>
    <property type="project" value="InterPro"/>
</dbReference>
<evidence type="ECO:0000256" key="6">
    <source>
        <dbReference type="ARBA" id="ARBA00023277"/>
    </source>
</evidence>
<keyword evidence="6" id="KW-0119">Carbohydrate metabolism</keyword>
<dbReference type="HOGENOM" id="CLU_034585_2_0_10"/>
<reference evidence="9" key="1">
    <citation type="submission" date="2005-08" db="EMBL/GenBank/DDBJ databases">
        <title>Complete sequence of Chlorobium chlorochromatii CaD3.</title>
        <authorList>
            <person name="Copeland A."/>
            <person name="Lucas S."/>
            <person name="Lapidus A."/>
            <person name="Barry K."/>
            <person name="Detter J.C."/>
            <person name="Glavina T."/>
            <person name="Hammon N."/>
            <person name="Israni S."/>
            <person name="Pitluck S."/>
            <person name="Bryant D."/>
            <person name="Schmutz J."/>
            <person name="Larimer F."/>
            <person name="Land M."/>
            <person name="Kyrpides N."/>
            <person name="Ivanova N."/>
            <person name="Richardson P."/>
        </authorList>
    </citation>
    <scope>NUCLEOTIDE SEQUENCE [LARGE SCALE GENOMIC DNA]</scope>
    <source>
        <strain evidence="9">CaD3</strain>
    </source>
</reference>
<dbReference type="Gene3D" id="3.40.50.620">
    <property type="entry name" value="HUPs"/>
    <property type="match status" value="1"/>
</dbReference>
<dbReference type="GO" id="GO:0005524">
    <property type="term" value="F:ATP binding"/>
    <property type="evidence" value="ECO:0007669"/>
    <property type="project" value="UniProtKB-KW"/>
</dbReference>
<dbReference type="GO" id="GO:0016779">
    <property type="term" value="F:nucleotidyltransferase activity"/>
    <property type="evidence" value="ECO:0007669"/>
    <property type="project" value="UniProtKB-KW"/>
</dbReference>
<evidence type="ECO:0000256" key="2">
    <source>
        <dbReference type="ARBA" id="ARBA00022679"/>
    </source>
</evidence>
<proteinExistence type="predicted"/>
<dbReference type="Pfam" id="PF01467">
    <property type="entry name" value="CTP_transf_like"/>
    <property type="match status" value="1"/>
</dbReference>
<dbReference type="InterPro" id="IPR004821">
    <property type="entry name" value="Cyt_trans-like"/>
</dbReference>
<dbReference type="InterPro" id="IPR014729">
    <property type="entry name" value="Rossmann-like_a/b/a_fold"/>
</dbReference>
<evidence type="ECO:0000313" key="9">
    <source>
        <dbReference type="EMBL" id="ABB28869.1"/>
    </source>
</evidence>
<dbReference type="eggNOG" id="COG0615">
    <property type="taxonomic scope" value="Bacteria"/>
</dbReference>
<dbReference type="AlphaFoldDB" id="Q3AQ56"/>
<dbReference type="EMBL" id="CP000108">
    <property type="protein sequence ID" value="ABB28869.1"/>
    <property type="molecule type" value="Genomic_DNA"/>
</dbReference>
<keyword evidence="3" id="KW-0548">Nucleotidyltransferase</keyword>